<accession>A0A8C8Y3W2</accession>
<evidence type="ECO:0000313" key="9">
    <source>
        <dbReference type="Ensembl" id="ENSPLOP00000026832.1"/>
    </source>
</evidence>
<dbReference type="GO" id="GO:0000978">
    <property type="term" value="F:RNA polymerase II cis-regulatory region sequence-specific DNA binding"/>
    <property type="evidence" value="ECO:0007669"/>
    <property type="project" value="TreeGrafter"/>
</dbReference>
<evidence type="ECO:0000256" key="4">
    <source>
        <dbReference type="ARBA" id="ARBA00022771"/>
    </source>
</evidence>
<dbReference type="Ensembl" id="ENSPLOT00000029627.1">
    <property type="protein sequence ID" value="ENSPLOP00000026832.1"/>
    <property type="gene ID" value="ENSPLOG00000019680.1"/>
</dbReference>
<feature type="domain" description="C2H2-type" evidence="8">
    <location>
        <begin position="230"/>
        <end position="259"/>
    </location>
</feature>
<comment type="subcellular location">
    <subcellularLocation>
        <location evidence="1">Nucleus</location>
    </subcellularLocation>
</comment>
<protein>
    <recommendedName>
        <fullName evidence="8">C2H2-type domain-containing protein</fullName>
    </recommendedName>
</protein>
<organism evidence="9 10">
    <name type="scientific">Panthera leo</name>
    <name type="common">Lion</name>
    <dbReference type="NCBI Taxonomy" id="9689"/>
    <lineage>
        <taxon>Eukaryota</taxon>
        <taxon>Metazoa</taxon>
        <taxon>Chordata</taxon>
        <taxon>Craniata</taxon>
        <taxon>Vertebrata</taxon>
        <taxon>Euteleostomi</taxon>
        <taxon>Mammalia</taxon>
        <taxon>Eutheria</taxon>
        <taxon>Laurasiatheria</taxon>
        <taxon>Carnivora</taxon>
        <taxon>Feliformia</taxon>
        <taxon>Felidae</taxon>
        <taxon>Pantherinae</taxon>
        <taxon>Panthera</taxon>
    </lineage>
</organism>
<evidence type="ECO:0000256" key="6">
    <source>
        <dbReference type="ARBA" id="ARBA00023242"/>
    </source>
</evidence>
<dbReference type="Gene3D" id="3.30.160.60">
    <property type="entry name" value="Classic Zinc Finger"/>
    <property type="match status" value="4"/>
</dbReference>
<name>A0A8C8Y3W2_PANLE</name>
<evidence type="ECO:0000256" key="1">
    <source>
        <dbReference type="ARBA" id="ARBA00004123"/>
    </source>
</evidence>
<keyword evidence="10" id="KW-1185">Reference proteome</keyword>
<dbReference type="PANTHER" id="PTHR23226">
    <property type="entry name" value="ZINC FINGER AND SCAN DOMAIN-CONTAINING"/>
    <property type="match status" value="1"/>
</dbReference>
<reference evidence="9" key="1">
    <citation type="submission" date="2025-08" db="UniProtKB">
        <authorList>
            <consortium name="Ensembl"/>
        </authorList>
    </citation>
    <scope>IDENTIFICATION</scope>
</reference>
<dbReference type="Proteomes" id="UP000694399">
    <property type="component" value="Unassembled WGS sequence"/>
</dbReference>
<dbReference type="SMART" id="SM00355">
    <property type="entry name" value="ZnF_C2H2"/>
    <property type="match status" value="2"/>
</dbReference>
<dbReference type="GO" id="GO:0005634">
    <property type="term" value="C:nucleus"/>
    <property type="evidence" value="ECO:0007669"/>
    <property type="project" value="UniProtKB-SubCell"/>
</dbReference>
<feature type="domain" description="C2H2-type" evidence="8">
    <location>
        <begin position="177"/>
        <end position="204"/>
    </location>
</feature>
<dbReference type="GO" id="GO:0008270">
    <property type="term" value="F:zinc ion binding"/>
    <property type="evidence" value="ECO:0007669"/>
    <property type="project" value="UniProtKB-KW"/>
</dbReference>
<dbReference type="InterPro" id="IPR013087">
    <property type="entry name" value="Znf_C2H2_type"/>
</dbReference>
<evidence type="ECO:0000256" key="5">
    <source>
        <dbReference type="ARBA" id="ARBA00022833"/>
    </source>
</evidence>
<evidence type="ECO:0000313" key="10">
    <source>
        <dbReference type="Proteomes" id="UP000694399"/>
    </source>
</evidence>
<dbReference type="SUPFAM" id="SSF57667">
    <property type="entry name" value="beta-beta-alpha zinc fingers"/>
    <property type="match status" value="3"/>
</dbReference>
<proteinExistence type="predicted"/>
<keyword evidence="3" id="KW-0677">Repeat</keyword>
<evidence type="ECO:0000256" key="2">
    <source>
        <dbReference type="ARBA" id="ARBA00022723"/>
    </source>
</evidence>
<evidence type="ECO:0000259" key="8">
    <source>
        <dbReference type="PROSITE" id="PS50157"/>
    </source>
</evidence>
<dbReference type="GO" id="GO:0000981">
    <property type="term" value="F:DNA-binding transcription factor activity, RNA polymerase II-specific"/>
    <property type="evidence" value="ECO:0007669"/>
    <property type="project" value="TreeGrafter"/>
</dbReference>
<dbReference type="PANTHER" id="PTHR23226:SF416">
    <property type="entry name" value="FI01424P"/>
    <property type="match status" value="1"/>
</dbReference>
<keyword evidence="2" id="KW-0479">Metal-binding</keyword>
<dbReference type="OMA" id="KFSWGRN"/>
<dbReference type="PROSITE" id="PS50157">
    <property type="entry name" value="ZINC_FINGER_C2H2_2"/>
    <property type="match status" value="3"/>
</dbReference>
<dbReference type="Pfam" id="PF00096">
    <property type="entry name" value="zf-C2H2"/>
    <property type="match status" value="1"/>
</dbReference>
<keyword evidence="6" id="KW-0539">Nucleus</keyword>
<keyword evidence="5" id="KW-0862">Zinc</keyword>
<evidence type="ECO:0000256" key="7">
    <source>
        <dbReference type="PROSITE-ProRule" id="PRU00042"/>
    </source>
</evidence>
<dbReference type="AlphaFoldDB" id="A0A8C8Y3W2"/>
<dbReference type="PROSITE" id="PS00028">
    <property type="entry name" value="ZINC_FINGER_C2H2_1"/>
    <property type="match status" value="1"/>
</dbReference>
<feature type="domain" description="C2H2-type" evidence="8">
    <location>
        <begin position="124"/>
        <end position="151"/>
    </location>
</feature>
<dbReference type="GeneTree" id="ENSGT00940000154488"/>
<dbReference type="InterPro" id="IPR036236">
    <property type="entry name" value="Znf_C2H2_sf"/>
</dbReference>
<dbReference type="FunFam" id="3.30.160.60:FF:000139">
    <property type="entry name" value="zinc finger protein 1 homolog"/>
    <property type="match status" value="1"/>
</dbReference>
<sequence length="288" mass="33184">MRTGTKEKCFHLNECRKSKTTIENYNKVHMAVAHYECNESGNNFSSISSLTQSQRTATEQTSFASNKCDENLSQSSAHIVQKKTQTRDEFCVYNGCINTFYQKLDLIVCQRTHTEEELYQQKSFECNECKKSFYQKVQLIHHQRTHPGERPEECGESFCSNSHPIHYPGTDIGVSLYGCSKCEKTFCQKLNLSENLTVHTKETPYDNSGCGKSYKKSALVVCQRTHTGMKLCQSNVYGKTFSKTSHIREHQRIHTREKSYKCIEYDSVMVGQNPMNINVRKTYKIQPV</sequence>
<keyword evidence="4 7" id="KW-0863">Zinc-finger</keyword>
<reference evidence="9" key="2">
    <citation type="submission" date="2025-09" db="UniProtKB">
        <authorList>
            <consortium name="Ensembl"/>
        </authorList>
    </citation>
    <scope>IDENTIFICATION</scope>
</reference>
<evidence type="ECO:0000256" key="3">
    <source>
        <dbReference type="ARBA" id="ARBA00022737"/>
    </source>
</evidence>